<reference evidence="4" key="1">
    <citation type="submission" date="2017-10" db="EMBL/GenBank/DDBJ databases">
        <authorList>
            <person name="Wilpiszeski R.L."/>
            <person name="Zhidan Z."/>
            <person name="House C.H."/>
        </authorList>
    </citation>
    <scope>NUCLEOTIDE SEQUENCE</scope>
    <source>
        <strain evidence="4">12_S12</strain>
    </source>
</reference>
<evidence type="ECO:0000313" key="5">
    <source>
        <dbReference type="Proteomes" id="UP000286928"/>
    </source>
</evidence>
<dbReference type="EMBL" id="PEMD01000200">
    <property type="protein sequence ID" value="RTH32123.1"/>
    <property type="molecule type" value="Genomic_DNA"/>
</dbReference>
<evidence type="ECO:0000313" key="3">
    <source>
        <dbReference type="EMBL" id="RTI07462.1"/>
    </source>
</evidence>
<proteinExistence type="predicted"/>
<keyword evidence="7" id="KW-1185">Reference proteome</keyword>
<evidence type="ECO:0000313" key="4">
    <source>
        <dbReference type="EMBL" id="RTI08229.1"/>
    </source>
</evidence>
<dbReference type="EMBL" id="PEMG01000272">
    <property type="protein sequence ID" value="RTI07462.1"/>
    <property type="molecule type" value="Genomic_DNA"/>
</dbReference>
<dbReference type="AlphaFoldDB" id="A0A430UNE4"/>
<comment type="caution">
    <text evidence="3">The sequence shown here is derived from an EMBL/GenBank/DDBJ whole genome shotgun (WGS) entry which is preliminary data.</text>
</comment>
<feature type="domain" description="Transposase DDE" evidence="1">
    <location>
        <begin position="103"/>
        <end position="241"/>
    </location>
</feature>
<dbReference type="Proteomes" id="UP000287962">
    <property type="component" value="Unassembled WGS sequence"/>
</dbReference>
<organism evidence="3 6">
    <name type="scientific">Thermus scotoductus</name>
    <dbReference type="NCBI Taxonomy" id="37636"/>
    <lineage>
        <taxon>Bacteria</taxon>
        <taxon>Thermotogati</taxon>
        <taxon>Deinococcota</taxon>
        <taxon>Deinococci</taxon>
        <taxon>Thermales</taxon>
        <taxon>Thermaceae</taxon>
        <taxon>Thermus</taxon>
    </lineage>
</organism>
<evidence type="ECO:0000313" key="6">
    <source>
        <dbReference type="Proteomes" id="UP000287173"/>
    </source>
</evidence>
<dbReference type="Proteomes" id="UP000287173">
    <property type="component" value="Unassembled WGS sequence"/>
</dbReference>
<name>A0A430UNE4_THESC</name>
<dbReference type="Proteomes" id="UP000286928">
    <property type="component" value="Unassembled WGS sequence"/>
</dbReference>
<evidence type="ECO:0000313" key="2">
    <source>
        <dbReference type="EMBL" id="RTH32123.1"/>
    </source>
</evidence>
<dbReference type="EMBL" id="PEML01000109">
    <property type="protein sequence ID" value="RTI08229.1"/>
    <property type="molecule type" value="Genomic_DNA"/>
</dbReference>
<accession>A0A430UNE4</accession>
<gene>
    <name evidence="4" type="ORF">CSW25_04605</name>
    <name evidence="3" type="ORF">CSW30_08695</name>
    <name evidence="2" type="ORF">CSW33_06605</name>
</gene>
<dbReference type="NCBIfam" id="NF033520">
    <property type="entry name" value="transpos_IS982"/>
    <property type="match status" value="1"/>
</dbReference>
<dbReference type="InterPro" id="IPR025668">
    <property type="entry name" value="Tnp_DDE_dom"/>
</dbReference>
<evidence type="ECO:0000259" key="1">
    <source>
        <dbReference type="Pfam" id="PF13612"/>
    </source>
</evidence>
<evidence type="ECO:0000313" key="7">
    <source>
        <dbReference type="Proteomes" id="UP000287962"/>
    </source>
</evidence>
<sequence length="276" mass="31450">MLRQAIAAFCIIDDALKAMGHRDDPQAKVPTSAILTLAILAALELGGKHNKALALAKELHLFSYVPSPSRFNRRLRRAKPYLLPLLHLLSQVWKKLHTAQSYALDTFPIPVCENIRAPRSRLAPAKVYRGYIPSKRTFFHGYKLHLLVDDGRFICEVNLTPGSFHDLTSLLLLPLEMDEGKELYMDRGYESYLYEDLLKEAQGLVPMPIRKVRSRRYVPHMQYLAILGRRVVETVGSMLHHLFPRRIHAVTAEGFVLKVLTFVLAHNIRLIADKIA</sequence>
<reference evidence="5 6" key="2">
    <citation type="journal article" date="2019" name="Extremophiles">
        <title>Biogeography of thermophiles and predominance of Thermus scotoductus in domestic water heaters.</title>
        <authorList>
            <person name="Wilpiszeski R.L."/>
            <person name="Zhang Z."/>
            <person name="House C.H."/>
        </authorList>
    </citation>
    <scope>NUCLEOTIDE SEQUENCE [LARGE SCALE GENOMIC DNA]</scope>
    <source>
        <strain evidence="4 7">12_S12</strain>
        <strain evidence="3 6">17_S17</strain>
        <strain evidence="2 5">20_S20</strain>
    </source>
</reference>
<protein>
    <submittedName>
        <fullName evidence="3">Transposase</fullName>
    </submittedName>
</protein>
<dbReference type="Pfam" id="PF13612">
    <property type="entry name" value="DDE_Tnp_1_3"/>
    <property type="match status" value="1"/>
</dbReference>
<dbReference type="RefSeq" id="WP_126164942.1">
    <property type="nucleotide sequence ID" value="NZ_PELO01000213.1"/>
</dbReference>